<name>A0ABT7L2H4_9BACI</name>
<accession>A0ABT7L2H4</accession>
<keyword evidence="2" id="KW-1185">Reference proteome</keyword>
<protein>
    <recommendedName>
        <fullName evidence="3">Transposase</fullName>
    </recommendedName>
</protein>
<keyword evidence="1" id="KW-0614">Plasmid</keyword>
<proteinExistence type="predicted"/>
<organism evidence="1 2">
    <name type="scientific">Bacillus shihchuchen</name>
    <dbReference type="NCBI Taxonomy" id="3036942"/>
    <lineage>
        <taxon>Bacteria</taxon>
        <taxon>Bacillati</taxon>
        <taxon>Bacillota</taxon>
        <taxon>Bacilli</taxon>
        <taxon>Bacillales</taxon>
        <taxon>Bacillaceae</taxon>
        <taxon>Bacillus</taxon>
        <taxon>Bacillus cereus group</taxon>
    </lineage>
</organism>
<comment type="caution">
    <text evidence="1">The sequence shown here is derived from an EMBL/GenBank/DDBJ whole genome shotgun (WGS) entry which is preliminary data.</text>
</comment>
<evidence type="ECO:0008006" key="3">
    <source>
        <dbReference type="Google" id="ProtNLM"/>
    </source>
</evidence>
<geneLocation type="plasmid" evidence="1">
    <name>pBS01</name>
</geneLocation>
<gene>
    <name evidence="1" type="ORF">P6F46_28575</name>
</gene>
<evidence type="ECO:0000313" key="1">
    <source>
        <dbReference type="EMBL" id="MDL2419468.1"/>
    </source>
</evidence>
<dbReference type="EMBL" id="JASWHZ010000002">
    <property type="protein sequence ID" value="MDL2419468.1"/>
    <property type="molecule type" value="Genomic_DNA"/>
</dbReference>
<reference evidence="1 2" key="1">
    <citation type="journal article" date="2023" name="Int. J. Mol. Sci.">
        <title>Pathogenicity and Genomic Characterization of a Novel Genospecies, Bacillus shihchuchen, of the Bacillus cereus Group Isolated from Chinese Softshell Turtle (Pelodiscus sinensis).</title>
        <authorList>
            <person name="Cheng L.W."/>
            <person name="Byadgi O.V."/>
            <person name="Tsai C.E."/>
            <person name="Wang P.C."/>
            <person name="Chen S.C."/>
        </authorList>
    </citation>
    <scope>NUCLEOTIDE SEQUENCE [LARGE SCALE GENOMIC DNA]</scope>
    <source>
        <strain evidence="1 2">QF108-045</strain>
    </source>
</reference>
<sequence length="70" mass="8133">MFYRKGTQDGKDVARFVESVCKMGKVLHVLQERYARWEKRCMFYREGTQDGKGVACFAGKVHKMGKMSHV</sequence>
<dbReference type="Proteomes" id="UP001229716">
    <property type="component" value="Unassembled WGS sequence"/>
</dbReference>
<evidence type="ECO:0000313" key="2">
    <source>
        <dbReference type="Proteomes" id="UP001229716"/>
    </source>
</evidence>